<dbReference type="InterPro" id="IPR052891">
    <property type="entry name" value="DNA-3mA_glycosylase"/>
</dbReference>
<evidence type="ECO:0008006" key="3">
    <source>
        <dbReference type="Google" id="ProtNLM"/>
    </source>
</evidence>
<sequence length="148" mass="16457">MIRKFPDIIAEAASRKGGSSSLETALAATPAFPPSAIAAKPDDRILAEMSRWIFYAGFSARVVDAKWPAFERVFSRFDLPINASMDDDRIDALSQDHDIIRNRRKIRAVRTNAQLLLDFASSGGFPTKSVEQRRTVITVKWTVSQTAT</sequence>
<evidence type="ECO:0000313" key="2">
    <source>
        <dbReference type="Proteomes" id="UP000007730"/>
    </source>
</evidence>
<organism evidence="1 2">
    <name type="scientific">Afipia carboxidovorans (strain ATCC 49405 / DSM 1227 / KCTC 32145 / OM5)</name>
    <name type="common">Oligotropha carboxidovorans</name>
    <dbReference type="NCBI Taxonomy" id="504832"/>
    <lineage>
        <taxon>Bacteria</taxon>
        <taxon>Pseudomonadati</taxon>
        <taxon>Pseudomonadota</taxon>
        <taxon>Alphaproteobacteria</taxon>
        <taxon>Hyphomicrobiales</taxon>
        <taxon>Nitrobacteraceae</taxon>
        <taxon>Afipia</taxon>
    </lineage>
</organism>
<dbReference type="Proteomes" id="UP000007730">
    <property type="component" value="Chromosome"/>
</dbReference>
<name>B6JJG5_AFIC5</name>
<dbReference type="SUPFAM" id="SSF48150">
    <property type="entry name" value="DNA-glycosylase"/>
    <property type="match status" value="1"/>
</dbReference>
<dbReference type="PANTHER" id="PTHR30037">
    <property type="entry name" value="DNA-3-METHYLADENINE GLYCOSYLASE 1"/>
    <property type="match status" value="1"/>
</dbReference>
<keyword evidence="2" id="KW-1185">Reference proteome</keyword>
<dbReference type="Gene3D" id="1.10.340.30">
    <property type="entry name" value="Hypothetical protein, domain 2"/>
    <property type="match status" value="1"/>
</dbReference>
<protein>
    <recommendedName>
        <fullName evidence="3">DNA-3-methyladenine glycosylase I</fullName>
    </recommendedName>
</protein>
<dbReference type="EMBL" id="CP002826">
    <property type="protein sequence ID" value="AEI05400.1"/>
    <property type="molecule type" value="Genomic_DNA"/>
</dbReference>
<accession>B6JJG5</accession>
<proteinExistence type="predicted"/>
<dbReference type="InterPro" id="IPR011257">
    <property type="entry name" value="DNA_glycosylase"/>
</dbReference>
<reference evidence="1 2" key="1">
    <citation type="journal article" date="2011" name="J. Bacteriol.">
        <title>Complete genome sequences of the chemolithoautotrophic Oligotropha carboxidovorans strains OM4 and OM5.</title>
        <authorList>
            <person name="Volland S."/>
            <person name="Rachinger M."/>
            <person name="Strittmatter A."/>
            <person name="Daniel R."/>
            <person name="Gottschalk G."/>
            <person name="Meyer O."/>
        </authorList>
    </citation>
    <scope>NUCLEOTIDE SEQUENCE [LARGE SCALE GENOMIC DNA]</scope>
    <source>
        <strain evidence="2">ATCC 49405 / DSM 1227 / KCTC 32145 / OM5</strain>
    </source>
</reference>
<dbReference type="PANTHER" id="PTHR30037:SF3">
    <property type="entry name" value="BLR0857 PROTEIN"/>
    <property type="match status" value="1"/>
</dbReference>
<dbReference type="GO" id="GO:0006284">
    <property type="term" value="P:base-excision repair"/>
    <property type="evidence" value="ECO:0007669"/>
    <property type="project" value="InterPro"/>
</dbReference>
<dbReference type="AlphaFoldDB" id="B6JJG5"/>
<dbReference type="RefSeq" id="WP_012564584.1">
    <property type="nucleotide sequence ID" value="NC_011386.1"/>
</dbReference>
<dbReference type="KEGG" id="oca:OCAR_7456"/>
<dbReference type="Pfam" id="PF03352">
    <property type="entry name" value="Adenine_glyco"/>
    <property type="match status" value="1"/>
</dbReference>
<evidence type="ECO:0000313" key="1">
    <source>
        <dbReference type="EMBL" id="AEI05400.1"/>
    </source>
</evidence>
<dbReference type="OrthoDB" id="9795156at2"/>
<dbReference type="PATRIC" id="fig|504832.7.peg.708"/>
<dbReference type="eggNOG" id="COG2818">
    <property type="taxonomic scope" value="Bacteria"/>
</dbReference>
<dbReference type="HOGENOM" id="CLU_147714_0_0_5"/>
<dbReference type="KEGG" id="ocg:OCA5_c06770"/>
<dbReference type="InterPro" id="IPR005019">
    <property type="entry name" value="Adenine_glyco"/>
</dbReference>
<gene>
    <name evidence="1" type="ordered locus">OCA5_c06770</name>
</gene>
<dbReference type="GO" id="GO:0008725">
    <property type="term" value="F:DNA-3-methyladenine glycosylase activity"/>
    <property type="evidence" value="ECO:0007669"/>
    <property type="project" value="InterPro"/>
</dbReference>